<evidence type="ECO:0000313" key="4">
    <source>
        <dbReference type="Proteomes" id="UP001199816"/>
    </source>
</evidence>
<keyword evidence="3" id="KW-0675">Receptor</keyword>
<accession>A0ABS8PWH3</accession>
<dbReference type="InterPro" id="IPR013784">
    <property type="entry name" value="Carb-bd-like_fold"/>
</dbReference>
<dbReference type="SUPFAM" id="SSF56935">
    <property type="entry name" value="Porins"/>
    <property type="match status" value="1"/>
</dbReference>
<dbReference type="Pfam" id="PF14905">
    <property type="entry name" value="OMP_b-brl_3"/>
    <property type="match status" value="1"/>
</dbReference>
<keyword evidence="1" id="KW-0732">Signal</keyword>
<feature type="domain" description="Outer membrane protein beta-barrel" evidence="2">
    <location>
        <begin position="465"/>
        <end position="748"/>
    </location>
</feature>
<proteinExistence type="predicted"/>
<sequence length="939" mass="106111">MRLKLIALLALALCAGHIVTAQSAVSIKGQLADTAEHRDLTNALVSLLSQKDSTLIKFARTSKQGDFQIANVDTGKYIVMVTHPYFADYFDNITLQPNTPLDLGSIQLFSKLKMLENVVVKSGSAIRIKGDTTVYTADSFKVREGANVEELLRKLPGIQVDRNGTIKAMGETVKNVLVDGEEFFGNDPGIATKNLRADIVKEVEVYDKKSDQATFTGIDDGVREKTINLKLKEDKKKGYFGKIEAGGGLGKNEDAGTQNKFNNAAMINAFKGKRKIAAYGIMSNTGTLNLNWDDRNKYGGSDANMEMGSDGSIMFYSGGDDYNSSDGIPTNWNGGVHYSNKFNQDKQSLNTGYKFTKINAPAYNRSFSRNFIKLDGRDSTWLVNNERNSYSSSFKHNINLTYEIKLDSSNTLKWIARGNQNHTYSDYTGHTEYTDTLGRFLNTNKSHGSSESDRSNLNTSLLWMHKFKKPSRTLSINASFDYNKLKADGFQYSDIDYFTNGDSTGQRLIDQHTLNNNESNNLNAKIAYTEPLMKDAYLELSYALGINNRTNNRIVNARGTLGAYNNPIDSLSNDFVYNTLSNSPGLNFRLTKKKYNFSFGTTTGFSNYEQLDRTLNTERKYHFVNYFPRASFNYKIRPSENIYFNYYGATNAPTLEQLQPVRDNSDPLNQRIGNPDLNPSFRHGFSLWYNSWKMLKERGIWASARYNFTRNAFVNLSRFKDSIRTYQTVNANGMYDVSANMNYNIKLKGPNIFIGFGPEVAFSQNIDFTAAGISGDATKIKTKTQAYNFDFSVSKNKDDKYDFRINPRIGYNISANSANKESDIRYWTSGGDISGRWTIVKNLDLSSDVDLYFQQKDPKYPGNYDYVKWNANLTKKFAKNKFEARAAVYDILNQNRSYNRNFSSSSFTESYRTVLKRFWMVSFVWNITKSGSSPAPASK</sequence>
<dbReference type="EMBL" id="JAJNEC010000007">
    <property type="protein sequence ID" value="MCD2425418.1"/>
    <property type="molecule type" value="Genomic_DNA"/>
</dbReference>
<dbReference type="RefSeq" id="WP_231007905.1">
    <property type="nucleotide sequence ID" value="NZ_JAJNEC010000007.1"/>
</dbReference>
<reference evidence="3 4" key="1">
    <citation type="submission" date="2021-11" db="EMBL/GenBank/DDBJ databases">
        <title>Genomic of Niabella pedocola.</title>
        <authorList>
            <person name="Wu T."/>
        </authorList>
    </citation>
    <scope>NUCLEOTIDE SEQUENCE [LARGE SCALE GENOMIC DNA]</scope>
    <source>
        <strain evidence="3 4">JCM 31011</strain>
    </source>
</reference>
<evidence type="ECO:0000256" key="1">
    <source>
        <dbReference type="SAM" id="SignalP"/>
    </source>
</evidence>
<feature type="chain" id="PRO_5047213736" evidence="1">
    <location>
        <begin position="24"/>
        <end position="939"/>
    </location>
</feature>
<comment type="caution">
    <text evidence="3">The sequence shown here is derived from an EMBL/GenBank/DDBJ whole genome shotgun (WGS) entry which is preliminary data.</text>
</comment>
<dbReference type="Proteomes" id="UP001199816">
    <property type="component" value="Unassembled WGS sequence"/>
</dbReference>
<evidence type="ECO:0000313" key="3">
    <source>
        <dbReference type="EMBL" id="MCD2425418.1"/>
    </source>
</evidence>
<protein>
    <submittedName>
        <fullName evidence="3">TonB dependent receptor</fullName>
    </submittedName>
</protein>
<name>A0ABS8PWH3_9BACT</name>
<keyword evidence="4" id="KW-1185">Reference proteome</keyword>
<feature type="signal peptide" evidence="1">
    <location>
        <begin position="1"/>
        <end position="23"/>
    </location>
</feature>
<dbReference type="SUPFAM" id="SSF49452">
    <property type="entry name" value="Starch-binding domain-like"/>
    <property type="match status" value="1"/>
</dbReference>
<organism evidence="3 4">
    <name type="scientific">Niabella pedocola</name>
    <dbReference type="NCBI Taxonomy" id="1752077"/>
    <lineage>
        <taxon>Bacteria</taxon>
        <taxon>Pseudomonadati</taxon>
        <taxon>Bacteroidota</taxon>
        <taxon>Chitinophagia</taxon>
        <taxon>Chitinophagales</taxon>
        <taxon>Chitinophagaceae</taxon>
        <taxon>Niabella</taxon>
    </lineage>
</organism>
<evidence type="ECO:0000259" key="2">
    <source>
        <dbReference type="Pfam" id="PF14905"/>
    </source>
</evidence>
<dbReference type="InterPro" id="IPR041700">
    <property type="entry name" value="OMP_b-brl_3"/>
</dbReference>
<gene>
    <name evidence="3" type="ORF">LQ567_21725</name>
</gene>